<dbReference type="Proteomes" id="UP000314294">
    <property type="component" value="Unassembled WGS sequence"/>
</dbReference>
<keyword evidence="3" id="KW-1185">Reference proteome</keyword>
<comment type="caution">
    <text evidence="2">The sequence shown here is derived from an EMBL/GenBank/DDBJ whole genome shotgun (WGS) entry which is preliminary data.</text>
</comment>
<name>A0A4Z2EZE9_9TELE</name>
<evidence type="ECO:0000313" key="3">
    <source>
        <dbReference type="Proteomes" id="UP000314294"/>
    </source>
</evidence>
<evidence type="ECO:0000313" key="2">
    <source>
        <dbReference type="EMBL" id="TNN34336.1"/>
    </source>
</evidence>
<dbReference type="AlphaFoldDB" id="A0A4Z2EZE9"/>
<accession>A0A4Z2EZE9</accession>
<sequence>MASCFTAEGGEQMVEDEVNGDDRSPHVTYGHQGLVHDVYPALLGEDLEHGHECLQGRRAHRMREGERRGESEAGRGRLHREGSDI</sequence>
<protein>
    <submittedName>
        <fullName evidence="2">Uncharacterized protein</fullName>
    </submittedName>
</protein>
<gene>
    <name evidence="2" type="ORF">EYF80_055504</name>
</gene>
<organism evidence="2 3">
    <name type="scientific">Liparis tanakae</name>
    <name type="common">Tanaka's snailfish</name>
    <dbReference type="NCBI Taxonomy" id="230148"/>
    <lineage>
        <taxon>Eukaryota</taxon>
        <taxon>Metazoa</taxon>
        <taxon>Chordata</taxon>
        <taxon>Craniata</taxon>
        <taxon>Vertebrata</taxon>
        <taxon>Euteleostomi</taxon>
        <taxon>Actinopterygii</taxon>
        <taxon>Neopterygii</taxon>
        <taxon>Teleostei</taxon>
        <taxon>Neoteleostei</taxon>
        <taxon>Acanthomorphata</taxon>
        <taxon>Eupercaria</taxon>
        <taxon>Perciformes</taxon>
        <taxon>Cottioidei</taxon>
        <taxon>Cottales</taxon>
        <taxon>Liparidae</taxon>
        <taxon>Liparis</taxon>
    </lineage>
</organism>
<proteinExistence type="predicted"/>
<dbReference type="EMBL" id="SRLO01001987">
    <property type="protein sequence ID" value="TNN34336.1"/>
    <property type="molecule type" value="Genomic_DNA"/>
</dbReference>
<reference evidence="2 3" key="1">
    <citation type="submission" date="2019-03" db="EMBL/GenBank/DDBJ databases">
        <title>First draft genome of Liparis tanakae, snailfish: a comprehensive survey of snailfish specific genes.</title>
        <authorList>
            <person name="Kim W."/>
            <person name="Song I."/>
            <person name="Jeong J.-H."/>
            <person name="Kim D."/>
            <person name="Kim S."/>
            <person name="Ryu S."/>
            <person name="Song J.Y."/>
            <person name="Lee S.K."/>
        </authorList>
    </citation>
    <scope>NUCLEOTIDE SEQUENCE [LARGE SCALE GENOMIC DNA]</scope>
    <source>
        <tissue evidence="2">Muscle</tissue>
    </source>
</reference>
<feature type="region of interest" description="Disordered" evidence="1">
    <location>
        <begin position="57"/>
        <end position="85"/>
    </location>
</feature>
<feature type="compositionally biased region" description="Basic and acidic residues" evidence="1">
    <location>
        <begin position="62"/>
        <end position="85"/>
    </location>
</feature>
<feature type="region of interest" description="Disordered" evidence="1">
    <location>
        <begin position="1"/>
        <end position="29"/>
    </location>
</feature>
<evidence type="ECO:0000256" key="1">
    <source>
        <dbReference type="SAM" id="MobiDB-lite"/>
    </source>
</evidence>